<dbReference type="PANTHER" id="PTHR11926:SF1188">
    <property type="entry name" value="FAMILY PROTEIN, PUTATIVE-RELATED"/>
    <property type="match status" value="1"/>
</dbReference>
<sequence>MKDIRLRDLPTFIRTTDKNDFMVQFVLREIDRTSRASAVIFNTFDSLEQDVLDALSPMFPPICTVGPLQLLVDQIPDGDLKNTGSNLWKEQPECIEWLDSKEPESVVYVNFGSITVITPLQMIEFAWGLANSNQTFLWIIRPDIVAGDTAMLPPEFLSETKDRGIVSYEAVTIRYLFSSIPVLWTHSY</sequence>
<comment type="similarity">
    <text evidence="1">Belongs to the UDP-glycosyltransferase family.</text>
</comment>
<accession>A0ABQ8ZL36</accession>
<organism evidence="2 3">
    <name type="scientific">Salix suchowensis</name>
    <dbReference type="NCBI Taxonomy" id="1278906"/>
    <lineage>
        <taxon>Eukaryota</taxon>
        <taxon>Viridiplantae</taxon>
        <taxon>Streptophyta</taxon>
        <taxon>Embryophyta</taxon>
        <taxon>Tracheophyta</taxon>
        <taxon>Spermatophyta</taxon>
        <taxon>Magnoliopsida</taxon>
        <taxon>eudicotyledons</taxon>
        <taxon>Gunneridae</taxon>
        <taxon>Pentapetalae</taxon>
        <taxon>rosids</taxon>
        <taxon>fabids</taxon>
        <taxon>Malpighiales</taxon>
        <taxon>Salicaceae</taxon>
        <taxon>Saliceae</taxon>
        <taxon>Salix</taxon>
    </lineage>
</organism>
<keyword evidence="3" id="KW-1185">Reference proteome</keyword>
<dbReference type="PANTHER" id="PTHR11926">
    <property type="entry name" value="GLUCOSYL/GLUCURONOSYL TRANSFERASES"/>
    <property type="match status" value="1"/>
</dbReference>
<proteinExistence type="inferred from homology"/>
<dbReference type="Gene3D" id="3.40.50.2000">
    <property type="entry name" value="Glycogen Phosphorylase B"/>
    <property type="match status" value="2"/>
</dbReference>
<reference evidence="2" key="2">
    <citation type="journal article" date="2023" name="Int. J. Mol. Sci.">
        <title>De Novo Assembly and Annotation of 11 Diverse Shrub Willow (Salix) Genomes Reveals Novel Gene Organization in Sex-Linked Regions.</title>
        <authorList>
            <person name="Hyden B."/>
            <person name="Feng K."/>
            <person name="Yates T.B."/>
            <person name="Jawdy S."/>
            <person name="Cereghino C."/>
            <person name="Smart L.B."/>
            <person name="Muchero W."/>
        </authorList>
    </citation>
    <scope>NUCLEOTIDE SEQUENCE</scope>
    <source>
        <tissue evidence="2">Shoot tip</tissue>
    </source>
</reference>
<dbReference type="EMBL" id="JAPFFI010000027">
    <property type="protein sequence ID" value="KAJ6302420.1"/>
    <property type="molecule type" value="Genomic_DNA"/>
</dbReference>
<reference evidence="2" key="1">
    <citation type="submission" date="2022-10" db="EMBL/GenBank/DDBJ databases">
        <authorList>
            <person name="Hyden B.L."/>
            <person name="Feng K."/>
            <person name="Yates T."/>
            <person name="Jawdy S."/>
            <person name="Smart L.B."/>
            <person name="Muchero W."/>
        </authorList>
    </citation>
    <scope>NUCLEOTIDE SEQUENCE</scope>
    <source>
        <tissue evidence="2">Shoot tip</tissue>
    </source>
</reference>
<evidence type="ECO:0000313" key="3">
    <source>
        <dbReference type="Proteomes" id="UP001141253"/>
    </source>
</evidence>
<evidence type="ECO:0000313" key="2">
    <source>
        <dbReference type="EMBL" id="KAJ6302420.1"/>
    </source>
</evidence>
<protein>
    <submittedName>
        <fullName evidence="2">Uncharacterized protein</fullName>
    </submittedName>
</protein>
<name>A0ABQ8ZL36_9ROSI</name>
<evidence type="ECO:0000256" key="1">
    <source>
        <dbReference type="ARBA" id="ARBA00009995"/>
    </source>
</evidence>
<dbReference type="SUPFAM" id="SSF53756">
    <property type="entry name" value="UDP-Glycosyltransferase/glycogen phosphorylase"/>
    <property type="match status" value="1"/>
</dbReference>
<gene>
    <name evidence="2" type="ORF">OIU77_016496</name>
</gene>
<dbReference type="Proteomes" id="UP001141253">
    <property type="component" value="Chromosome 16"/>
</dbReference>
<comment type="caution">
    <text evidence="2">The sequence shown here is derived from an EMBL/GenBank/DDBJ whole genome shotgun (WGS) entry which is preliminary data.</text>
</comment>